<reference evidence="1 2" key="1">
    <citation type="submission" date="2018-10" db="EMBL/GenBank/DDBJ databases">
        <title>Lactobacillus sp. R7 and Lactobacillus sp. R19 isolated from fermented mustard green product of Taiwan.</title>
        <authorList>
            <person name="Lin S.-T."/>
        </authorList>
    </citation>
    <scope>NUCLEOTIDE SEQUENCE [LARGE SCALE GENOMIC DNA]</scope>
    <source>
        <strain evidence="1 2">BCRC 81129</strain>
    </source>
</reference>
<name>A0A4Z0J820_9LACO</name>
<dbReference type="Proteomes" id="UP000297348">
    <property type="component" value="Unassembled WGS sequence"/>
</dbReference>
<keyword evidence="2" id="KW-1185">Reference proteome</keyword>
<dbReference type="AlphaFoldDB" id="A0A4Z0J820"/>
<dbReference type="OrthoDB" id="9852908at2"/>
<dbReference type="EMBL" id="RKLX01000018">
    <property type="protein sequence ID" value="TGD18034.1"/>
    <property type="molecule type" value="Genomic_DNA"/>
</dbReference>
<dbReference type="RefSeq" id="WP_135368571.1">
    <property type="nucleotide sequence ID" value="NZ_RKLX01000018.1"/>
</dbReference>
<comment type="caution">
    <text evidence="1">The sequence shown here is derived from an EMBL/GenBank/DDBJ whole genome shotgun (WGS) entry which is preliminary data.</text>
</comment>
<proteinExistence type="predicted"/>
<gene>
    <name evidence="1" type="ORF">EGT51_10145</name>
</gene>
<organism evidence="1 2">
    <name type="scientific">Levilactobacillus suantsaiihabitans</name>
    <dbReference type="NCBI Taxonomy" id="2487722"/>
    <lineage>
        <taxon>Bacteria</taxon>
        <taxon>Bacillati</taxon>
        <taxon>Bacillota</taxon>
        <taxon>Bacilli</taxon>
        <taxon>Lactobacillales</taxon>
        <taxon>Lactobacillaceae</taxon>
        <taxon>Levilactobacillus</taxon>
    </lineage>
</organism>
<accession>A0A4Z0J820</accession>
<evidence type="ECO:0000313" key="1">
    <source>
        <dbReference type="EMBL" id="TGD18034.1"/>
    </source>
</evidence>
<evidence type="ECO:0000313" key="2">
    <source>
        <dbReference type="Proteomes" id="UP000297348"/>
    </source>
</evidence>
<sequence>MHPFISRPPTTIILMHYCMDERLYTITDVLPYLRRYGLVTSFTYAPLAYNAATSGERHKLLAYLDANHLNASLRGYYDDIYQASEIAFLFDTARLSYRDACYFVQEIAWFRYERWLTAATKKQKIIPFPW</sequence>
<protein>
    <submittedName>
        <fullName evidence="1">Uncharacterized protein</fullName>
    </submittedName>
</protein>